<protein>
    <recommendedName>
        <fullName evidence="4">Parvulin-like PPIase</fullName>
        <ecNumber evidence="3">5.2.1.8</ecNumber>
    </recommendedName>
    <alternativeName>
        <fullName evidence="6">Peptidyl-prolyl cis-trans isomerase plp</fullName>
    </alternativeName>
    <alternativeName>
        <fullName evidence="7">Rotamase plp</fullName>
    </alternativeName>
</protein>
<feature type="signal peptide" evidence="9">
    <location>
        <begin position="1"/>
        <end position="27"/>
    </location>
</feature>
<evidence type="ECO:0000256" key="5">
    <source>
        <dbReference type="ARBA" id="ARBA00023110"/>
    </source>
</evidence>
<keyword evidence="9" id="KW-0732">Signal</keyword>
<dbReference type="GO" id="GO:0016853">
    <property type="term" value="F:isomerase activity"/>
    <property type="evidence" value="ECO:0007669"/>
    <property type="project" value="UniProtKB-KW"/>
</dbReference>
<dbReference type="EC" id="5.2.1.8" evidence="3"/>
<evidence type="ECO:0000256" key="1">
    <source>
        <dbReference type="ARBA" id="ARBA00000971"/>
    </source>
</evidence>
<evidence type="ECO:0000259" key="10">
    <source>
        <dbReference type="PROSITE" id="PS50198"/>
    </source>
</evidence>
<dbReference type="SUPFAM" id="SSF54534">
    <property type="entry name" value="FKBP-like"/>
    <property type="match status" value="1"/>
</dbReference>
<dbReference type="Proteomes" id="UP000199598">
    <property type="component" value="Unassembled WGS sequence"/>
</dbReference>
<feature type="chain" id="PRO_5047472437" description="Parvulin-like PPIase" evidence="9">
    <location>
        <begin position="28"/>
        <end position="289"/>
    </location>
</feature>
<name>A0A1I3UTF1_9HYPH</name>
<evidence type="ECO:0000256" key="2">
    <source>
        <dbReference type="ARBA" id="ARBA00007656"/>
    </source>
</evidence>
<dbReference type="RefSeq" id="WP_093515848.1">
    <property type="nucleotide sequence ID" value="NZ_FOSK01000001.1"/>
</dbReference>
<dbReference type="Gene3D" id="3.10.50.40">
    <property type="match status" value="1"/>
</dbReference>
<dbReference type="InterPro" id="IPR023058">
    <property type="entry name" value="PPIase_PpiC_CS"/>
</dbReference>
<dbReference type="EMBL" id="FOSK01000001">
    <property type="protein sequence ID" value="SFJ86255.1"/>
    <property type="molecule type" value="Genomic_DNA"/>
</dbReference>
<dbReference type="PROSITE" id="PS01096">
    <property type="entry name" value="PPIC_PPIASE_1"/>
    <property type="match status" value="1"/>
</dbReference>
<evidence type="ECO:0000313" key="11">
    <source>
        <dbReference type="EMBL" id="SFJ86255.1"/>
    </source>
</evidence>
<evidence type="ECO:0000256" key="3">
    <source>
        <dbReference type="ARBA" id="ARBA00013194"/>
    </source>
</evidence>
<dbReference type="PANTHER" id="PTHR47245:SF2">
    <property type="entry name" value="PEPTIDYL-PROLYL CIS-TRANS ISOMERASE HP_0175-RELATED"/>
    <property type="match status" value="1"/>
</dbReference>
<evidence type="ECO:0000256" key="6">
    <source>
        <dbReference type="ARBA" id="ARBA00030642"/>
    </source>
</evidence>
<reference evidence="11 12" key="1">
    <citation type="submission" date="2016-10" db="EMBL/GenBank/DDBJ databases">
        <authorList>
            <person name="Varghese N."/>
            <person name="Submissions S."/>
        </authorList>
    </citation>
    <scope>NUCLEOTIDE SEQUENCE [LARGE SCALE GENOMIC DNA]</scope>
    <source>
        <strain evidence="11 12">DSM 16392</strain>
    </source>
</reference>
<dbReference type="InterPro" id="IPR046357">
    <property type="entry name" value="PPIase_dom_sf"/>
</dbReference>
<keyword evidence="5 8" id="KW-0697">Rotamase</keyword>
<comment type="caution">
    <text evidence="11">The sequence shown here is derived from an EMBL/GenBank/DDBJ whole genome shotgun (WGS) entry which is preliminary data.</text>
</comment>
<keyword evidence="12" id="KW-1185">Reference proteome</keyword>
<keyword evidence="8 11" id="KW-0413">Isomerase</keyword>
<gene>
    <name evidence="11" type="ORF">SAMN04488518_10122</name>
</gene>
<accession>A0A1I3UTF1</accession>
<evidence type="ECO:0000256" key="8">
    <source>
        <dbReference type="PROSITE-ProRule" id="PRU00278"/>
    </source>
</evidence>
<proteinExistence type="inferred from homology"/>
<dbReference type="PANTHER" id="PTHR47245">
    <property type="entry name" value="PEPTIDYLPROLYL ISOMERASE"/>
    <property type="match status" value="1"/>
</dbReference>
<dbReference type="InterPro" id="IPR000297">
    <property type="entry name" value="PPIase_PpiC"/>
</dbReference>
<dbReference type="InterPro" id="IPR050245">
    <property type="entry name" value="PrsA_foldase"/>
</dbReference>
<dbReference type="Pfam" id="PF00639">
    <property type="entry name" value="Rotamase"/>
    <property type="match status" value="1"/>
</dbReference>
<dbReference type="PROSITE" id="PS50198">
    <property type="entry name" value="PPIC_PPIASE_2"/>
    <property type="match status" value="1"/>
</dbReference>
<organism evidence="11 12">
    <name type="scientific">Pseudovibrio ascidiaceicola</name>
    <dbReference type="NCBI Taxonomy" id="285279"/>
    <lineage>
        <taxon>Bacteria</taxon>
        <taxon>Pseudomonadati</taxon>
        <taxon>Pseudomonadota</taxon>
        <taxon>Alphaproteobacteria</taxon>
        <taxon>Hyphomicrobiales</taxon>
        <taxon>Stappiaceae</taxon>
        <taxon>Pseudovibrio</taxon>
    </lineage>
</organism>
<evidence type="ECO:0000256" key="4">
    <source>
        <dbReference type="ARBA" id="ARBA00018370"/>
    </source>
</evidence>
<comment type="catalytic activity">
    <reaction evidence="1">
        <text>[protein]-peptidylproline (omega=180) = [protein]-peptidylproline (omega=0)</text>
        <dbReference type="Rhea" id="RHEA:16237"/>
        <dbReference type="Rhea" id="RHEA-COMP:10747"/>
        <dbReference type="Rhea" id="RHEA-COMP:10748"/>
        <dbReference type="ChEBI" id="CHEBI:83833"/>
        <dbReference type="ChEBI" id="CHEBI:83834"/>
        <dbReference type="EC" id="5.2.1.8"/>
    </reaction>
</comment>
<evidence type="ECO:0000256" key="7">
    <source>
        <dbReference type="ARBA" id="ARBA00031484"/>
    </source>
</evidence>
<evidence type="ECO:0000313" key="12">
    <source>
        <dbReference type="Proteomes" id="UP000199598"/>
    </source>
</evidence>
<evidence type="ECO:0000256" key="9">
    <source>
        <dbReference type="SAM" id="SignalP"/>
    </source>
</evidence>
<comment type="similarity">
    <text evidence="2">Belongs to the PpiC/parvulin rotamase family.</text>
</comment>
<sequence length="289" mass="31564">MLRKFTGILGNSVAVAALAVSLNVAQAQDADTAPDLDKPVAKVGSSVITEADLAYAAQDYAQQLQRVPPTEWRKVLTDVLVEMNLLAEAGAEEKLAETDDFKRLMAFERTRALRNAYFQKYIQSAITEDEVKAAYEAEYANYQGAPEINAAHILVEKEDEAKDIIKQLEGGADFAELAKEKSTGPSGPNGGDLGFFGKGQMVPEFETAAFALKAGEFTKEPVQTQFGYHVILNKEARTQSAPAFETAEGQIRQELVLTKFREVLEELKAKNTVEIIGADADEPKAEESK</sequence>
<feature type="domain" description="PpiC" evidence="10">
    <location>
        <begin position="145"/>
        <end position="235"/>
    </location>
</feature>